<dbReference type="GeneID" id="78361222"/>
<protein>
    <submittedName>
        <fullName evidence="2">Catabolite regulation protein CreA</fullName>
    </submittedName>
</protein>
<keyword evidence="1" id="KW-0732">Signal</keyword>
<dbReference type="PANTHER" id="PTHR37952:SF2">
    <property type="entry name" value="PROTEIN CREA"/>
    <property type="match status" value="1"/>
</dbReference>
<dbReference type="PROSITE" id="PS51257">
    <property type="entry name" value="PROKAR_LIPOPROTEIN"/>
    <property type="match status" value="1"/>
</dbReference>
<dbReference type="EMBL" id="NHMP01000009">
    <property type="protein sequence ID" value="OXE45537.1"/>
    <property type="molecule type" value="Genomic_DNA"/>
</dbReference>
<dbReference type="Pfam" id="PF05981">
    <property type="entry name" value="CreA"/>
    <property type="match status" value="1"/>
</dbReference>
<dbReference type="AlphaFoldDB" id="A0A227KDQ8"/>
<name>A0A227KDQ8_9BURK</name>
<sequence length="164" mass="17746">MLKLKSVLLLAGAAVLAAGLSGCSDENVGSVSLGILTLKDIKISAFQDRDVPGVTCHVASIDSPLTLSDPSDASVSCVQTGEITPEMIENVKRNKTGEVVFKQSKSVFLKTLKIKRIFDEKNQTLMYIAYTTKEFNGSFKNSLSTISLWRTKAYNPAIAAENQN</sequence>
<accession>A0A227KDQ8</accession>
<evidence type="ECO:0000256" key="1">
    <source>
        <dbReference type="SAM" id="SignalP"/>
    </source>
</evidence>
<proteinExistence type="predicted"/>
<reference evidence="3" key="1">
    <citation type="submission" date="2017-05" db="EMBL/GenBank/DDBJ databases">
        <title>Improved OligoMM genomes.</title>
        <authorList>
            <person name="Garzetti D."/>
        </authorList>
    </citation>
    <scope>NUCLEOTIDE SEQUENCE [LARGE SCALE GENOMIC DNA]</scope>
    <source>
        <strain evidence="3">YL45</strain>
    </source>
</reference>
<comment type="caution">
    <text evidence="2">The sequence shown here is derived from an EMBL/GenBank/DDBJ whole genome shotgun (WGS) entry which is preliminary data.</text>
</comment>
<keyword evidence="3" id="KW-1185">Reference proteome</keyword>
<evidence type="ECO:0000313" key="3">
    <source>
        <dbReference type="Proteomes" id="UP000214610"/>
    </source>
</evidence>
<evidence type="ECO:0000313" key="2">
    <source>
        <dbReference type="EMBL" id="OXE45537.1"/>
    </source>
</evidence>
<organism evidence="2 3">
    <name type="scientific">Turicimonas muris</name>
    <dbReference type="NCBI Taxonomy" id="1796652"/>
    <lineage>
        <taxon>Bacteria</taxon>
        <taxon>Pseudomonadati</taxon>
        <taxon>Pseudomonadota</taxon>
        <taxon>Betaproteobacteria</taxon>
        <taxon>Burkholderiales</taxon>
        <taxon>Sutterellaceae</taxon>
        <taxon>Turicimonas</taxon>
    </lineage>
</organism>
<feature type="chain" id="PRO_5011256224" evidence="1">
    <location>
        <begin position="18"/>
        <end position="164"/>
    </location>
</feature>
<dbReference type="InterPro" id="IPR010292">
    <property type="entry name" value="Uncharacterised_CreA"/>
</dbReference>
<gene>
    <name evidence="2" type="ORF">ADH67_11020</name>
</gene>
<dbReference type="PANTHER" id="PTHR37952">
    <property type="match status" value="1"/>
</dbReference>
<feature type="signal peptide" evidence="1">
    <location>
        <begin position="1"/>
        <end position="17"/>
    </location>
</feature>
<dbReference type="RefSeq" id="WP_066595705.1">
    <property type="nucleotide sequence ID" value="NZ_CAJTBZ010000025.1"/>
</dbReference>
<dbReference type="GO" id="GO:0005829">
    <property type="term" value="C:cytosol"/>
    <property type="evidence" value="ECO:0007669"/>
    <property type="project" value="TreeGrafter"/>
</dbReference>
<dbReference type="Proteomes" id="UP000214610">
    <property type="component" value="Unassembled WGS sequence"/>
</dbReference>